<gene>
    <name evidence="2" type="ORF">ACFSF0_16420</name>
</gene>
<dbReference type="PANTHER" id="PTHR32182">
    <property type="entry name" value="DNA REPLICATION AND REPAIR PROTEIN RECF"/>
    <property type="match status" value="1"/>
</dbReference>
<dbReference type="EMBL" id="JBHUEJ010000036">
    <property type="protein sequence ID" value="MFD1712194.1"/>
    <property type="molecule type" value="Genomic_DNA"/>
</dbReference>
<dbReference type="Gene3D" id="3.40.50.300">
    <property type="entry name" value="P-loop containing nucleotide triphosphate hydrolases"/>
    <property type="match status" value="2"/>
</dbReference>
<keyword evidence="3" id="KW-1185">Reference proteome</keyword>
<evidence type="ECO:0000313" key="2">
    <source>
        <dbReference type="EMBL" id="MFD1712194.1"/>
    </source>
</evidence>
<proteinExistence type="predicted"/>
<protein>
    <submittedName>
        <fullName evidence="2">AAA family ATPase</fullName>
    </submittedName>
</protein>
<feature type="domain" description="ATPase AAA-type core" evidence="1">
    <location>
        <begin position="177"/>
        <end position="352"/>
    </location>
</feature>
<accession>A0ABW4KYK8</accession>
<name>A0ABW4KYK8_9BURK</name>
<dbReference type="SUPFAM" id="SSF52540">
    <property type="entry name" value="P-loop containing nucleoside triphosphate hydrolases"/>
    <property type="match status" value="1"/>
</dbReference>
<dbReference type="InterPro" id="IPR014555">
    <property type="entry name" value="RecF-like"/>
</dbReference>
<dbReference type="InterPro" id="IPR003959">
    <property type="entry name" value="ATPase_AAA_core"/>
</dbReference>
<evidence type="ECO:0000259" key="1">
    <source>
        <dbReference type="Pfam" id="PF13304"/>
    </source>
</evidence>
<dbReference type="PIRSF" id="PIRSF029347">
    <property type="entry name" value="RecF"/>
    <property type="match status" value="1"/>
</dbReference>
<sequence length="394" mass="41941">MLSALAVANYRSLRRLTVPLGALTVVTGPNGSGKSSLYRALRLLADVAQGGVVRSLAREGGLPSTLWAGPEQISAAMRRAEVPVQGTVRRERIRLKLGFASADPQGFGYAIEIGLPTASSSAFALDPEIKAEAVFHGPVARVGAQLVRRTGAVVQVRANGRSWDALERAVPAWASMVTELSDPQRTPELLEVREQVRAWRFYDHFRTDADSPVRQPQLGTRTPVLAADGSDLAAAVQTILEIGDAAALQAAVEDAFPGARLAVQGDAGARLALHMHQPGLLRALSVAELSDGTLRYLLWIAALLSPRPPPLLVLNEPEASLHPDLLPALGRLIAGVAERAQVIVVTHSTRLVAALEAAAEPGALVRIELEKNLGETLVRGLAMDEIPPWSWPGD</sequence>
<organism evidence="2 3">
    <name type="scientific">Ottowia flava</name>
    <dbReference type="NCBI Taxonomy" id="2675430"/>
    <lineage>
        <taxon>Bacteria</taxon>
        <taxon>Pseudomonadati</taxon>
        <taxon>Pseudomonadota</taxon>
        <taxon>Betaproteobacteria</taxon>
        <taxon>Burkholderiales</taxon>
        <taxon>Comamonadaceae</taxon>
        <taxon>Ottowia</taxon>
    </lineage>
</organism>
<comment type="caution">
    <text evidence="2">The sequence shown here is derived from an EMBL/GenBank/DDBJ whole genome shotgun (WGS) entry which is preliminary data.</text>
</comment>
<dbReference type="Pfam" id="PF13304">
    <property type="entry name" value="AAA_21"/>
    <property type="match status" value="2"/>
</dbReference>
<evidence type="ECO:0000313" key="3">
    <source>
        <dbReference type="Proteomes" id="UP001597304"/>
    </source>
</evidence>
<dbReference type="Proteomes" id="UP001597304">
    <property type="component" value="Unassembled WGS sequence"/>
</dbReference>
<dbReference type="InterPro" id="IPR027417">
    <property type="entry name" value="P-loop_NTPase"/>
</dbReference>
<dbReference type="PANTHER" id="PTHR32182:SF25">
    <property type="entry name" value="SLR1056 PROTEIN"/>
    <property type="match status" value="1"/>
</dbReference>
<reference evidence="3" key="1">
    <citation type="journal article" date="2019" name="Int. J. Syst. Evol. Microbiol.">
        <title>The Global Catalogue of Microorganisms (GCM) 10K type strain sequencing project: providing services to taxonomists for standard genome sequencing and annotation.</title>
        <authorList>
            <consortium name="The Broad Institute Genomics Platform"/>
            <consortium name="The Broad Institute Genome Sequencing Center for Infectious Disease"/>
            <person name="Wu L."/>
            <person name="Ma J."/>
        </authorList>
    </citation>
    <scope>NUCLEOTIDE SEQUENCE [LARGE SCALE GENOMIC DNA]</scope>
    <source>
        <strain evidence="3">LMG 29247</strain>
    </source>
</reference>
<dbReference type="RefSeq" id="WP_147912227.1">
    <property type="nucleotide sequence ID" value="NZ_JBHUEJ010000036.1"/>
</dbReference>
<feature type="domain" description="ATPase AAA-type core" evidence="1">
    <location>
        <begin position="23"/>
        <end position="60"/>
    </location>
</feature>